<dbReference type="AlphaFoldDB" id="A0A8S9H5V7"/>
<comment type="caution">
    <text evidence="1">The sequence shown here is derived from an EMBL/GenBank/DDBJ whole genome shotgun (WGS) entry which is preliminary data.</text>
</comment>
<accession>A0A8S9H5V7</accession>
<sequence>MNTEVLAFPSSLVGGRSRPHRLFTDPFSSPIPSWGDVPEADSEAIPTAPLRRSRSCFFDDGPHSEIREGDFSDMRGKYAIHPSVGMRSPSEFNCSPDGGASEVAIYEAYLEAGFQDGIPSLIDPGAFRLSYVLAYRRCISSGFLCGRSSSRAYNGSSSEILMGDFSGNVVRLPVTAIYDEHQKAKTWKRRPFYTPPPRLARVSSLVNGLSSTSSTGAEAVPNNDPLVDTHRRSIGEVFFLHSQRVEHWDPEEDSRRHLSLSRWIDQQSGSFFWISSPRSIVGTLPAGFLAEVRLVGYDRSLLIDHGFYPLLAMVYRTSLEYSCYPRFLSGRIHTLNQGEERFPCSRPGPGRISLSPARTEFPFLMLVVYAKDSLGYLKTSLFPFRALRGGVPDVYKGSRYLLIGLNPTPALISRKMNTEVLAFPSSLVGGRSRPHRIFTDPFSSPIPSWGDVPEADSEAIPTAPLRRSRSCFFDDGPRSEIREGDFSDMRGKYAIHPSVGMRSPSEFECSPDGGASEVAIYEAYLEAGFQDGIPFLIGEVSYFFGFCPSQLTPLTLRTLMAILVFGELHGFSVGVHEILYSYYFAPLVNKAGFYHIRSRDGTPLVEEPSRGIRGNYPLGYSWNNRYVFVKIQEPFGYPTSWRTVGNVVRLPLTAIYDEHQKAKTWKRRPFYTPPPRLARVSSSVNGLSSTSSTGAEAVPNNDPLVDTHWRSIGEVFFLRSQVQDMLARRDLLVQQVKASAR</sequence>
<name>A0A8S9H5V7_BRACR</name>
<evidence type="ECO:0000313" key="1">
    <source>
        <dbReference type="EMBL" id="KAF2552204.1"/>
    </source>
</evidence>
<organism evidence="1 2">
    <name type="scientific">Brassica cretica</name>
    <name type="common">Mustard</name>
    <dbReference type="NCBI Taxonomy" id="69181"/>
    <lineage>
        <taxon>Eukaryota</taxon>
        <taxon>Viridiplantae</taxon>
        <taxon>Streptophyta</taxon>
        <taxon>Embryophyta</taxon>
        <taxon>Tracheophyta</taxon>
        <taxon>Spermatophyta</taxon>
        <taxon>Magnoliopsida</taxon>
        <taxon>eudicotyledons</taxon>
        <taxon>Gunneridae</taxon>
        <taxon>Pentapetalae</taxon>
        <taxon>rosids</taxon>
        <taxon>malvids</taxon>
        <taxon>Brassicales</taxon>
        <taxon>Brassicaceae</taxon>
        <taxon>Brassiceae</taxon>
        <taxon>Brassica</taxon>
    </lineage>
</organism>
<dbReference type="PANTHER" id="PTHR31099">
    <property type="entry name" value="OS06G0165300 PROTEIN"/>
    <property type="match status" value="1"/>
</dbReference>
<reference evidence="1" key="1">
    <citation type="submission" date="2019-12" db="EMBL/GenBank/DDBJ databases">
        <title>Genome sequencing and annotation of Brassica cretica.</title>
        <authorList>
            <person name="Studholme D.J."/>
            <person name="Sarris P.F."/>
        </authorList>
    </citation>
    <scope>NUCLEOTIDE SEQUENCE</scope>
    <source>
        <strain evidence="1">PFS-001/15</strain>
        <tissue evidence="1">Leaf</tissue>
    </source>
</reference>
<proteinExistence type="predicted"/>
<gene>
    <name evidence="1" type="ORF">F2Q68_00034276</name>
</gene>
<dbReference type="PANTHER" id="PTHR31099:SF24">
    <property type="entry name" value="AMINOTRANSFERASE-LIKE PLANT MOBILE DOMAIN-CONTAINING PROTEIN"/>
    <property type="match status" value="1"/>
</dbReference>
<protein>
    <submittedName>
        <fullName evidence="1">Uncharacterized protein</fullName>
    </submittedName>
</protein>
<dbReference type="EMBL" id="QGKW02001988">
    <property type="protein sequence ID" value="KAF2552204.1"/>
    <property type="molecule type" value="Genomic_DNA"/>
</dbReference>
<evidence type="ECO:0000313" key="2">
    <source>
        <dbReference type="Proteomes" id="UP000712281"/>
    </source>
</evidence>
<dbReference type="Proteomes" id="UP000712281">
    <property type="component" value="Unassembled WGS sequence"/>
</dbReference>